<evidence type="ECO:0000313" key="3">
    <source>
        <dbReference type="Proteomes" id="UP001283361"/>
    </source>
</evidence>
<feature type="compositionally biased region" description="Basic and acidic residues" evidence="1">
    <location>
        <begin position="121"/>
        <end position="130"/>
    </location>
</feature>
<dbReference type="AlphaFoldDB" id="A0AAE1DXH3"/>
<reference evidence="2" key="1">
    <citation type="journal article" date="2023" name="G3 (Bethesda)">
        <title>A reference genome for the long-term kleptoplast-retaining sea slug Elysia crispata morphotype clarki.</title>
        <authorList>
            <person name="Eastman K.E."/>
            <person name="Pendleton A.L."/>
            <person name="Shaikh M.A."/>
            <person name="Suttiyut T."/>
            <person name="Ogas R."/>
            <person name="Tomko P."/>
            <person name="Gavelis G."/>
            <person name="Widhalm J.R."/>
            <person name="Wisecaver J.H."/>
        </authorList>
    </citation>
    <scope>NUCLEOTIDE SEQUENCE</scope>
    <source>
        <strain evidence="2">ECLA1</strain>
    </source>
</reference>
<feature type="compositionally biased region" description="Low complexity" evidence="1">
    <location>
        <begin position="139"/>
        <end position="167"/>
    </location>
</feature>
<protein>
    <submittedName>
        <fullName evidence="2">Uncharacterized protein</fullName>
    </submittedName>
</protein>
<dbReference type="EMBL" id="JAWDGP010002044">
    <property type="protein sequence ID" value="KAK3785925.1"/>
    <property type="molecule type" value="Genomic_DNA"/>
</dbReference>
<feature type="region of interest" description="Disordered" evidence="1">
    <location>
        <begin position="58"/>
        <end position="193"/>
    </location>
</feature>
<organism evidence="2 3">
    <name type="scientific">Elysia crispata</name>
    <name type="common">lettuce slug</name>
    <dbReference type="NCBI Taxonomy" id="231223"/>
    <lineage>
        <taxon>Eukaryota</taxon>
        <taxon>Metazoa</taxon>
        <taxon>Spiralia</taxon>
        <taxon>Lophotrochozoa</taxon>
        <taxon>Mollusca</taxon>
        <taxon>Gastropoda</taxon>
        <taxon>Heterobranchia</taxon>
        <taxon>Euthyneura</taxon>
        <taxon>Panpulmonata</taxon>
        <taxon>Sacoglossa</taxon>
        <taxon>Placobranchoidea</taxon>
        <taxon>Plakobranchidae</taxon>
        <taxon>Elysia</taxon>
    </lineage>
</organism>
<proteinExistence type="predicted"/>
<accession>A0AAE1DXH3</accession>
<name>A0AAE1DXH3_9GAST</name>
<keyword evidence="3" id="KW-1185">Reference proteome</keyword>
<feature type="compositionally biased region" description="Acidic residues" evidence="1">
    <location>
        <begin position="58"/>
        <end position="76"/>
    </location>
</feature>
<feature type="compositionally biased region" description="Gly residues" evidence="1">
    <location>
        <begin position="175"/>
        <end position="185"/>
    </location>
</feature>
<evidence type="ECO:0000313" key="2">
    <source>
        <dbReference type="EMBL" id="KAK3785925.1"/>
    </source>
</evidence>
<sequence length="656" mass="73529">MPYPKGYLTHQQVRRLKAIPTKGKTGAPNLAAQVRDIVGEYEHPEPSYHSQDLFISSDEEEEDYHSAVEEEEDSDTDTYYTAPSGTVASSKVPKKTLNPRDINNIPYHIDNTVGEPLPGSVHDRDKRDAPSMRGKRSADTSGDSGSDGPSAAKSARSDEGSSSGGAHTHAHHMGEGAGSASGSGEFGQYTSPEGQHFTTFRKKYSKTFRCYCMFDGVSKCEVNTKAGDHDCTVTIHHGGHTFPYWRRLASTNPEDFNQPNNVIGFRCTRMDFNVPRMEVSICPNSNTNDHEVPMHPPKTTEMWLFADVNKDYGVPQVHQSGDHDSSFPNHFKDFSNVWGGEIPKMPDRLQVWDKQVLLELGRYHTYDKNKDQFKCAQPSDVYGLTLHSGFKTIYTEDATTSLSMDYTPANQSFTFFPHRQTADIAGYRGSTGVRFDNDKTEFDKSVNNSEMDDWPLNHVYTKKADDAVLQSNDGRAVSQLRLAYIQQKSGRMGKIDSNNIKSRQPIQTYTYQKSGHEDMQIIDPALDTSKGGYCVTRYLVPGVTPNGKVNDVTDRPPYFMFGVLPDMERKANGVFPYNYFANVNVTYFSTVEWLIATPSPSYIPLGLGGIDNIEHSKLSGTAKKTPIERQFDKYKKRCVTGGRYDGNFFWGNNYIK</sequence>
<comment type="caution">
    <text evidence="2">The sequence shown here is derived from an EMBL/GenBank/DDBJ whole genome shotgun (WGS) entry which is preliminary data.</text>
</comment>
<evidence type="ECO:0000256" key="1">
    <source>
        <dbReference type="SAM" id="MobiDB-lite"/>
    </source>
</evidence>
<dbReference type="Proteomes" id="UP001283361">
    <property type="component" value="Unassembled WGS sequence"/>
</dbReference>
<gene>
    <name evidence="2" type="ORF">RRG08_013929</name>
</gene>